<evidence type="ECO:0000256" key="2">
    <source>
        <dbReference type="ARBA" id="ARBA00022603"/>
    </source>
</evidence>
<keyword evidence="2 5" id="KW-0489">Methyltransferase</keyword>
<dbReference type="STRING" id="1122142.SAMN02910414_02286"/>
<comment type="function">
    <text evidence="5">Catalyzes the methylation of C-1 in cobalt-precorrin-5B to form cobalt-precorrin-6A.</text>
</comment>
<dbReference type="GO" id="GO:0019251">
    <property type="term" value="P:anaerobic cobalamin biosynthetic process"/>
    <property type="evidence" value="ECO:0007669"/>
    <property type="project" value="UniProtKB-UniRule"/>
</dbReference>
<keyword evidence="4 5" id="KW-0949">S-adenosyl-L-methionine</keyword>
<dbReference type="EC" id="2.1.1.195" evidence="5"/>
<organism evidence="6 7">
    <name type="scientific">Lachnobacterium bovis DSM 14045</name>
    <dbReference type="NCBI Taxonomy" id="1122142"/>
    <lineage>
        <taxon>Bacteria</taxon>
        <taxon>Bacillati</taxon>
        <taxon>Bacillota</taxon>
        <taxon>Clostridia</taxon>
        <taxon>Lachnospirales</taxon>
        <taxon>Lachnospiraceae</taxon>
        <taxon>Lachnobacterium</taxon>
    </lineage>
</organism>
<dbReference type="SUPFAM" id="SSF111342">
    <property type="entry name" value="CbiD-like"/>
    <property type="match status" value="1"/>
</dbReference>
<evidence type="ECO:0000256" key="4">
    <source>
        <dbReference type="ARBA" id="ARBA00022691"/>
    </source>
</evidence>
<comment type="catalytic activity">
    <reaction evidence="5">
        <text>Co-precorrin-5B + S-adenosyl-L-methionine = Co-precorrin-6A + S-adenosyl-L-homocysteine</text>
        <dbReference type="Rhea" id="RHEA:26285"/>
        <dbReference type="ChEBI" id="CHEBI:57856"/>
        <dbReference type="ChEBI" id="CHEBI:59789"/>
        <dbReference type="ChEBI" id="CHEBI:60063"/>
        <dbReference type="ChEBI" id="CHEBI:60064"/>
        <dbReference type="EC" id="2.1.1.195"/>
    </reaction>
</comment>
<proteinExistence type="inferred from homology"/>
<evidence type="ECO:0000256" key="1">
    <source>
        <dbReference type="ARBA" id="ARBA00022573"/>
    </source>
</evidence>
<dbReference type="PANTHER" id="PTHR35863:SF1">
    <property type="entry name" value="COBALT-PRECORRIN-5B C(1)-METHYLTRANSFERASE"/>
    <property type="match status" value="1"/>
</dbReference>
<protein>
    <recommendedName>
        <fullName evidence="5">Cobalt-precorrin-5B C(1)-methyltransferase</fullName>
        <ecNumber evidence="5">2.1.1.195</ecNumber>
    </recommendedName>
    <alternativeName>
        <fullName evidence="5">Cobalt-precorrin-6A synthase</fullName>
    </alternativeName>
</protein>
<dbReference type="PANTHER" id="PTHR35863">
    <property type="entry name" value="COBALT-PRECORRIN-5B C(1)-METHYLTRANSFERASE"/>
    <property type="match status" value="1"/>
</dbReference>
<dbReference type="NCBIfam" id="TIGR00312">
    <property type="entry name" value="cbiD"/>
    <property type="match status" value="1"/>
</dbReference>
<evidence type="ECO:0000256" key="5">
    <source>
        <dbReference type="HAMAP-Rule" id="MF_00787"/>
    </source>
</evidence>
<comment type="pathway">
    <text evidence="5">Cofactor biosynthesis; adenosylcobalamin biosynthesis; cob(II)yrinate a,c-diamide from sirohydrochlorin (anaerobic route): step 6/10.</text>
</comment>
<comment type="similarity">
    <text evidence="5">Belongs to the CbiD family.</text>
</comment>
<dbReference type="PIRSF" id="PIRSF026782">
    <property type="entry name" value="CbiD"/>
    <property type="match status" value="1"/>
</dbReference>
<keyword evidence="3 5" id="KW-0808">Transferase</keyword>
<evidence type="ECO:0000256" key="3">
    <source>
        <dbReference type="ARBA" id="ARBA00022679"/>
    </source>
</evidence>
<keyword evidence="1 5" id="KW-0169">Cobalamin biosynthesis</keyword>
<gene>
    <name evidence="5" type="primary">cbiD</name>
    <name evidence="6" type="ORF">SAMN02910414_02286</name>
</gene>
<keyword evidence="7" id="KW-1185">Reference proteome</keyword>
<dbReference type="AlphaFoldDB" id="A0A1H3MDU3"/>
<dbReference type="GO" id="GO:0032259">
    <property type="term" value="P:methylation"/>
    <property type="evidence" value="ECO:0007669"/>
    <property type="project" value="UniProtKB-KW"/>
</dbReference>
<dbReference type="Pfam" id="PF01888">
    <property type="entry name" value="CbiD"/>
    <property type="match status" value="1"/>
</dbReference>
<dbReference type="InterPro" id="IPR002748">
    <property type="entry name" value="CbiD"/>
</dbReference>
<sequence>MRFGYTTGSCAAAASKAAIYMLLSGRKKEKISIITPKNIEYSPRIEKINIQENSVECAVQKDAGDDIDATDKAYIFSKVTVKENKSHQLKIIIDGGFGVGRVTKPGLDQPVGNAAINTVPRQMIKKEVEEVCCLFDFSDTVIIEISVPNGLEIAKKTFNPRLGIVGGISILGTSGIVEPMSKKALLDTIRVEINQKKALGYEILAISPGNYGINFMKDKYDYDLDKSVKCSNFIGETLDIAKEIGFKKILLSGHIGKLIKVSGGIMNTHSKEADCRMELLAAAAIRVTDDISLVRKVLDSISTEDALTILKAVDEENSVDCMDNIDKDVSIIISNKHIFENIMEIILEKIYFYLNNRHNGELNVETIIFSSKYGELGKSNLADDYIRYLKNHKNENRAKN</sequence>
<dbReference type="GO" id="GO:0043780">
    <property type="term" value="F:cobalt-precorrin-5B C1-methyltransferase activity"/>
    <property type="evidence" value="ECO:0007669"/>
    <property type="project" value="RHEA"/>
</dbReference>
<accession>A0A1H3MDU3</accession>
<reference evidence="6 7" key="1">
    <citation type="submission" date="2016-10" db="EMBL/GenBank/DDBJ databases">
        <authorList>
            <person name="de Groot N.N."/>
        </authorList>
    </citation>
    <scope>NUCLEOTIDE SEQUENCE [LARGE SCALE GENOMIC DNA]</scope>
    <source>
        <strain evidence="6 7">DSM 14045</strain>
    </source>
</reference>
<evidence type="ECO:0000313" key="7">
    <source>
        <dbReference type="Proteomes" id="UP000183918"/>
    </source>
</evidence>
<dbReference type="Proteomes" id="UP000183918">
    <property type="component" value="Unassembled WGS sequence"/>
</dbReference>
<dbReference type="Gene3D" id="3.30.2110.10">
    <property type="entry name" value="CbiD-like"/>
    <property type="match status" value="1"/>
</dbReference>
<dbReference type="HAMAP" id="MF_00787">
    <property type="entry name" value="CbiD"/>
    <property type="match status" value="1"/>
</dbReference>
<name>A0A1H3MDU3_9FIRM</name>
<dbReference type="OrthoDB" id="6439987at2"/>
<dbReference type="InterPro" id="IPR036074">
    <property type="entry name" value="CbiD_sf"/>
</dbReference>
<dbReference type="EMBL" id="FNPG01000033">
    <property type="protein sequence ID" value="SDY74766.1"/>
    <property type="molecule type" value="Genomic_DNA"/>
</dbReference>
<dbReference type="UniPathway" id="UPA00148">
    <property type="reaction ID" value="UER00227"/>
</dbReference>
<evidence type="ECO:0000313" key="6">
    <source>
        <dbReference type="EMBL" id="SDY74766.1"/>
    </source>
</evidence>
<dbReference type="RefSeq" id="WP_074719019.1">
    <property type="nucleotide sequence ID" value="NZ_FNPG01000033.1"/>
</dbReference>